<feature type="region of interest" description="Disordered" evidence="2">
    <location>
        <begin position="525"/>
        <end position="548"/>
    </location>
</feature>
<proteinExistence type="predicted"/>
<keyword evidence="1" id="KW-0238">DNA-binding</keyword>
<dbReference type="Gene3D" id="1.10.30.10">
    <property type="entry name" value="High mobility group box domain"/>
    <property type="match status" value="1"/>
</dbReference>
<evidence type="ECO:0000256" key="1">
    <source>
        <dbReference type="PROSITE-ProRule" id="PRU00267"/>
    </source>
</evidence>
<dbReference type="PANTHER" id="PTHR46584">
    <property type="entry name" value="HMG DOMAIN-CONTAINING PROTEIN 4"/>
    <property type="match status" value="1"/>
</dbReference>
<feature type="compositionally biased region" description="Low complexity" evidence="2">
    <location>
        <begin position="193"/>
        <end position="205"/>
    </location>
</feature>
<dbReference type="SMART" id="SM00398">
    <property type="entry name" value="HMG"/>
    <property type="match status" value="1"/>
</dbReference>
<feature type="region of interest" description="Disordered" evidence="2">
    <location>
        <begin position="1"/>
        <end position="37"/>
    </location>
</feature>
<dbReference type="GO" id="GO:0005634">
    <property type="term" value="C:nucleus"/>
    <property type="evidence" value="ECO:0007669"/>
    <property type="project" value="UniProtKB-UniRule"/>
</dbReference>
<feature type="DNA-binding region" description="HMG box" evidence="1">
    <location>
        <begin position="479"/>
        <end position="547"/>
    </location>
</feature>
<evidence type="ECO:0000313" key="4">
    <source>
        <dbReference type="EMBL" id="CEK92321.1"/>
    </source>
</evidence>
<feature type="region of interest" description="Disordered" evidence="2">
    <location>
        <begin position="193"/>
        <end position="249"/>
    </location>
</feature>
<dbReference type="InterPro" id="IPR009071">
    <property type="entry name" value="HMG_box_dom"/>
</dbReference>
<dbReference type="EMBL" id="HACG01045456">
    <property type="protein sequence ID" value="CEK92321.1"/>
    <property type="molecule type" value="Transcribed_RNA"/>
</dbReference>
<feature type="compositionally biased region" description="Basic residues" evidence="2">
    <location>
        <begin position="526"/>
        <end position="539"/>
    </location>
</feature>
<reference evidence="4" key="1">
    <citation type="submission" date="2014-12" db="EMBL/GenBank/DDBJ databases">
        <title>Insight into the proteome of Arion vulgaris.</title>
        <authorList>
            <person name="Aradska J."/>
            <person name="Bulat T."/>
            <person name="Smidak R."/>
            <person name="Sarate P."/>
            <person name="Gangsoo J."/>
            <person name="Sialana F."/>
            <person name="Bilban M."/>
            <person name="Lubec G."/>
        </authorList>
    </citation>
    <scope>NUCLEOTIDE SEQUENCE</scope>
    <source>
        <tissue evidence="4">Skin</tissue>
    </source>
</reference>
<sequence>MSKRELDFDPEGSFSKMRKDEQDDAGGSARSGRVRKKSAKVLEMEEFEQVEKTQYVTKKGKVPKAGGKIPSEEQETVPSTDKAPFLVKKIKIAKSPVTNSVSMTMDITPVTSKVGSIGTGKSELSSHAAKQVHQFLPMQLSSDLSQADLLATTFKSDYQADLPMMSELGVHQQIMQHSPVKSDDQKSVIKYLLSSPSSSSKPSVSTNVLNKMGSSPISNVDTHAVSKKLAKKPPKPQDPNAVKKSKPKKLKIESLSPTLANDILGVDKIGTSLKMKILSSSDPATAQVTLNTQSEHTAPAKHKKNKKVKEIETEHDLLMDSVDILGFSKLETEDLTDTPVKKPKKVSKKKEKLIQDAISAAQQMPNLAALVASQTSHIQGQQVIQATVSTPEQKSLKTPKKKLKTISPVSMSASNSDDPNESLGRSDLSFGDDGEETHLVIAETEKKKKKPFSKKKVLTHKDKSGSASPKRDNMDKQLSKRAPTAYMLFCNTHRPTIVNENPGIEFAGISRKLGEMWQTLSNKQKLQWRRKAQRRRKKGSNLISTGKASREPGAAALISTSSVQSNLSPRLKLSTLMQKAHRSSPEDTPQSPTKNFSIEPIDVAAHLKLLGESLSIIGMRLQEHKGMIAVQGSLSVLLDSLLCACGPLLCLTQQVPSMDGCSPLVHGQTLDSVAYVMPGL</sequence>
<accession>A0A0B7BJ32</accession>
<name>A0A0B7BJ32_9EUPU</name>
<feature type="compositionally biased region" description="Basic residues" evidence="2">
    <location>
        <begin position="447"/>
        <end position="458"/>
    </location>
</feature>
<dbReference type="AlphaFoldDB" id="A0A0B7BJ32"/>
<feature type="compositionally biased region" description="Basic residues" evidence="2">
    <location>
        <begin position="225"/>
        <end position="234"/>
    </location>
</feature>
<feature type="compositionally biased region" description="Basic and acidic residues" evidence="2">
    <location>
        <begin position="459"/>
        <end position="477"/>
    </location>
</feature>
<feature type="region of interest" description="Disordered" evidence="2">
    <location>
        <begin position="52"/>
        <end position="77"/>
    </location>
</feature>
<dbReference type="GO" id="GO:0003677">
    <property type="term" value="F:DNA binding"/>
    <property type="evidence" value="ECO:0007669"/>
    <property type="project" value="UniProtKB-UniRule"/>
</dbReference>
<keyword evidence="1" id="KW-0539">Nucleus</keyword>
<gene>
    <name evidence="4" type="primary">ORF187684</name>
</gene>
<feature type="domain" description="HMG box" evidence="3">
    <location>
        <begin position="479"/>
        <end position="547"/>
    </location>
</feature>
<dbReference type="PANTHER" id="PTHR46584:SF1">
    <property type="entry name" value="HMG DOMAIN-CONTAINING PROTEIN 4"/>
    <property type="match status" value="1"/>
</dbReference>
<dbReference type="PROSITE" id="PS50118">
    <property type="entry name" value="HMG_BOX_2"/>
    <property type="match status" value="1"/>
</dbReference>
<organism evidence="4">
    <name type="scientific">Arion vulgaris</name>
    <dbReference type="NCBI Taxonomy" id="1028688"/>
    <lineage>
        <taxon>Eukaryota</taxon>
        <taxon>Metazoa</taxon>
        <taxon>Spiralia</taxon>
        <taxon>Lophotrochozoa</taxon>
        <taxon>Mollusca</taxon>
        <taxon>Gastropoda</taxon>
        <taxon>Heterobranchia</taxon>
        <taxon>Euthyneura</taxon>
        <taxon>Panpulmonata</taxon>
        <taxon>Eupulmonata</taxon>
        <taxon>Stylommatophora</taxon>
        <taxon>Helicina</taxon>
        <taxon>Arionoidea</taxon>
        <taxon>Arionidae</taxon>
        <taxon>Arion</taxon>
    </lineage>
</organism>
<dbReference type="InterPro" id="IPR036910">
    <property type="entry name" value="HMG_box_dom_sf"/>
</dbReference>
<feature type="compositionally biased region" description="Polar residues" evidence="2">
    <location>
        <begin position="206"/>
        <end position="221"/>
    </location>
</feature>
<dbReference type="InterPro" id="IPR042477">
    <property type="entry name" value="HMGXB4"/>
</dbReference>
<evidence type="ECO:0000256" key="2">
    <source>
        <dbReference type="SAM" id="MobiDB-lite"/>
    </source>
</evidence>
<evidence type="ECO:0000259" key="3">
    <source>
        <dbReference type="PROSITE" id="PS50118"/>
    </source>
</evidence>
<feature type="region of interest" description="Disordered" evidence="2">
    <location>
        <begin position="386"/>
        <end position="477"/>
    </location>
</feature>
<dbReference type="CDD" id="cd00084">
    <property type="entry name" value="HMG-box_SF"/>
    <property type="match status" value="1"/>
</dbReference>
<dbReference type="Pfam" id="PF00505">
    <property type="entry name" value="HMG_box"/>
    <property type="match status" value="1"/>
</dbReference>
<protein>
    <recommendedName>
        <fullName evidence="3">HMG box domain-containing protein</fullName>
    </recommendedName>
</protein>
<dbReference type="SUPFAM" id="SSF47095">
    <property type="entry name" value="HMG-box"/>
    <property type="match status" value="1"/>
</dbReference>